<evidence type="ECO:0000256" key="1">
    <source>
        <dbReference type="SAM" id="MobiDB-lite"/>
    </source>
</evidence>
<feature type="region of interest" description="Disordered" evidence="1">
    <location>
        <begin position="832"/>
        <end position="863"/>
    </location>
</feature>
<feature type="region of interest" description="Disordered" evidence="1">
    <location>
        <begin position="1027"/>
        <end position="1071"/>
    </location>
</feature>
<protein>
    <recommendedName>
        <fullName evidence="4">COP1-interacting protein 7</fullName>
    </recommendedName>
</protein>
<name>A0AAD3SYN6_NEPGR</name>
<feature type="region of interest" description="Disordered" evidence="1">
    <location>
        <begin position="419"/>
        <end position="451"/>
    </location>
</feature>
<reference evidence="2" key="1">
    <citation type="submission" date="2023-05" db="EMBL/GenBank/DDBJ databases">
        <title>Nepenthes gracilis genome sequencing.</title>
        <authorList>
            <person name="Fukushima K."/>
        </authorList>
    </citation>
    <scope>NUCLEOTIDE SEQUENCE</scope>
    <source>
        <strain evidence="2">SING2019-196</strain>
    </source>
</reference>
<dbReference type="Proteomes" id="UP001279734">
    <property type="component" value="Unassembled WGS sequence"/>
</dbReference>
<feature type="compositionally biased region" description="Polar residues" evidence="1">
    <location>
        <begin position="982"/>
        <end position="991"/>
    </location>
</feature>
<feature type="compositionally biased region" description="Basic and acidic residues" evidence="1">
    <location>
        <begin position="694"/>
        <end position="715"/>
    </location>
</feature>
<evidence type="ECO:0000313" key="3">
    <source>
        <dbReference type="Proteomes" id="UP001279734"/>
    </source>
</evidence>
<dbReference type="AlphaFoldDB" id="A0AAD3SYN6"/>
<dbReference type="EMBL" id="BSYO01000020">
    <property type="protein sequence ID" value="GMH19361.1"/>
    <property type="molecule type" value="Genomic_DNA"/>
</dbReference>
<feature type="region of interest" description="Disordered" evidence="1">
    <location>
        <begin position="343"/>
        <end position="370"/>
    </location>
</feature>
<keyword evidence="3" id="KW-1185">Reference proteome</keyword>
<dbReference type="PANTHER" id="PTHR31008:SF5">
    <property type="entry name" value="EXPRESSED PROTEIN"/>
    <property type="match status" value="1"/>
</dbReference>
<feature type="region of interest" description="Disordered" evidence="1">
    <location>
        <begin position="487"/>
        <end position="785"/>
    </location>
</feature>
<evidence type="ECO:0000313" key="2">
    <source>
        <dbReference type="EMBL" id="GMH19361.1"/>
    </source>
</evidence>
<accession>A0AAD3SYN6</accession>
<evidence type="ECO:0008006" key="4">
    <source>
        <dbReference type="Google" id="ProtNLM"/>
    </source>
</evidence>
<gene>
    <name evidence="2" type="ORF">Nepgr_021202</name>
</gene>
<feature type="region of interest" description="Disordered" evidence="1">
    <location>
        <begin position="236"/>
        <end position="328"/>
    </location>
</feature>
<feature type="compositionally biased region" description="Low complexity" evidence="1">
    <location>
        <begin position="671"/>
        <end position="693"/>
    </location>
</feature>
<feature type="compositionally biased region" description="Polar residues" evidence="1">
    <location>
        <begin position="236"/>
        <end position="250"/>
    </location>
</feature>
<organism evidence="2 3">
    <name type="scientific">Nepenthes gracilis</name>
    <name type="common">Slender pitcher plant</name>
    <dbReference type="NCBI Taxonomy" id="150966"/>
    <lineage>
        <taxon>Eukaryota</taxon>
        <taxon>Viridiplantae</taxon>
        <taxon>Streptophyta</taxon>
        <taxon>Embryophyta</taxon>
        <taxon>Tracheophyta</taxon>
        <taxon>Spermatophyta</taxon>
        <taxon>Magnoliopsida</taxon>
        <taxon>eudicotyledons</taxon>
        <taxon>Gunneridae</taxon>
        <taxon>Pentapetalae</taxon>
        <taxon>Caryophyllales</taxon>
        <taxon>Nepenthaceae</taxon>
        <taxon>Nepenthes</taxon>
    </lineage>
</organism>
<feature type="compositionally biased region" description="Basic and acidic residues" evidence="1">
    <location>
        <begin position="588"/>
        <end position="607"/>
    </location>
</feature>
<feature type="compositionally biased region" description="Polar residues" evidence="1">
    <location>
        <begin position="355"/>
        <end position="367"/>
    </location>
</feature>
<feature type="compositionally biased region" description="Basic and acidic residues" evidence="1">
    <location>
        <begin position="556"/>
        <end position="580"/>
    </location>
</feature>
<feature type="compositionally biased region" description="Polar residues" evidence="1">
    <location>
        <begin position="737"/>
        <end position="748"/>
    </location>
</feature>
<feature type="compositionally biased region" description="Basic and acidic residues" evidence="1">
    <location>
        <begin position="343"/>
        <end position="353"/>
    </location>
</feature>
<proteinExistence type="predicted"/>
<feature type="compositionally biased region" description="Basic and acidic residues" evidence="1">
    <location>
        <begin position="503"/>
        <end position="519"/>
    </location>
</feature>
<dbReference type="PANTHER" id="PTHR31008">
    <property type="entry name" value="COP1-INTERACTING PROTEIN-RELATED"/>
    <property type="match status" value="1"/>
</dbReference>
<comment type="caution">
    <text evidence="2">The sequence shown here is derived from an EMBL/GenBank/DDBJ whole genome shotgun (WGS) entry which is preliminary data.</text>
</comment>
<sequence length="1086" mass="119304">MESEIAPDAPLDCVKFQIYPQNRYDACICSGDKMEKVGCGLIDQLTVHLPQMKDLYHEGSHADLIFQLPQNLVDVTWFTKTTFMRFLHIVDSTDALKKAIAINNELSQLEETKIFHISLYAQGDNDNFRSGESDRCNSKDVAATLKAENVLLSSDDSKNELLRAMDLRLVALREELVSAFNLAARATYSSKEIVNLAKFCEHFAAVNLRNLLCKVSDLNQQGQAFDLLNIDKSSATSGSRNDYVSISGGDSQKLEPLQSVKPVRYGASPAKVAQIERESSTEGEDSSGSSGEDGPSAERSRTPVRLATPRRSASPLRRIQIGRSGSHRAPALTIKNIAYFPSRERTSFHRDAAPNDSQTEEPQQTIENPEYKVRKMSVQDAINLFESKQRDQTEDIQKRRSLTDNSANTQKVVLRRWSAGVGDSSSQCPTPSALEYTAPVNSSNSTEEDKANTTAEINLGVNLASRESEDVAAATAGGQLEICDKITSNSTESDIPECQAGETSERIDQDEWNQKKEEELNQMLVKLVESKPIKYQNKEPNSSKSRNPRPKQRGGFYDHYKERRDEKLRENSGKKAEKQAHFNAMQKILDKTKAELSSRNVSDDRKIHPVNKTQKVAKDVSQASRSTKESPKPGGLKKPKASSLPITRKSWPSTSSPRAVGTSPAKTPTRISSSGSSASRQKSQSSASISRPSPKVERSQQQKKDMKKTQVDTKKSLKNADNSVRHSVAKVGKTKTESLTAAQDNASTFPIKPGLRSRMTKKSSVVPLESKPSPHKASGGSPSNFPLVIKVEVSSRNEEPVSKCENPVSIQEDEVAATVSDLVSHQVDGFQTAQENDNADSEQETQAEQHPSSGDNERSSEIPEVDETIGKIASFPVEIQPQEEQIISLASWVENGHQDLHIPICSSTSQSASPAHAAEMVPSGARVRQSLSQMLLEDICEHAVSEWGTAENPPMVYQKDAPKGLKRLLKFARKGRGEAIVTGSSSPSTSEGDGDFDECKIDTKRNNDIMLRRDALQGKKYGQQGYTSEAFERNFSDSEPLAGARRNTGISSPHGSNKFQQGHASSSAATKATRSFFSLPAFRGNK</sequence>
<feature type="compositionally biased region" description="Polar residues" evidence="1">
    <location>
        <begin position="1048"/>
        <end position="1063"/>
    </location>
</feature>
<feature type="region of interest" description="Disordered" evidence="1">
    <location>
        <begin position="979"/>
        <end position="999"/>
    </location>
</feature>